<comment type="caution">
    <text evidence="3">The sequence shown here is derived from an EMBL/GenBank/DDBJ whole genome shotgun (WGS) entry which is preliminary data.</text>
</comment>
<evidence type="ECO:0000256" key="1">
    <source>
        <dbReference type="SAM" id="Coils"/>
    </source>
</evidence>
<organism evidence="3 4">
    <name type="scientific">Agaribacillus aureus</name>
    <dbReference type="NCBI Taxonomy" id="3051825"/>
    <lineage>
        <taxon>Bacteria</taxon>
        <taxon>Pseudomonadati</taxon>
        <taxon>Bacteroidota</taxon>
        <taxon>Cytophagia</taxon>
        <taxon>Cytophagales</taxon>
        <taxon>Splendidivirgaceae</taxon>
        <taxon>Agaribacillus</taxon>
    </lineage>
</organism>
<accession>A0ABT8LCT4</accession>
<evidence type="ECO:0000256" key="2">
    <source>
        <dbReference type="SAM" id="MobiDB-lite"/>
    </source>
</evidence>
<sequence length="300" mass="33963">MHSVIGGKIHEFHAIQPKLCGIPIASDQINTILDKFYEKITPPLESLTYNGKQKIKAGATMSDEEKSDSEKEARKQERESRVHDEGNKHGLMLKGKADGLIIKTNAAEGENFSDPDDPKAKKKKDRDAYDRILLDLINDIEEGLKEVRSQIKATNKLKEFMKRNELDYDNPEHILLIHQAGLTEDYVKENGMQGLNDHFEELRAKEHEYRQKRADAKDLQDQFSENPEDPKVLQEIEDMQETRIERFKTAVATSVAKDILSEEAFDTGSIKMKFNDASIGEEAFSSDPIAKVTPAIAPVI</sequence>
<reference evidence="3" key="1">
    <citation type="submission" date="2023-06" db="EMBL/GenBank/DDBJ databases">
        <title>Genomic of Agaribacillus aureum.</title>
        <authorList>
            <person name="Wang G."/>
        </authorList>
    </citation>
    <scope>NUCLEOTIDE SEQUENCE</scope>
    <source>
        <strain evidence="3">BMA12</strain>
    </source>
</reference>
<evidence type="ECO:0000313" key="4">
    <source>
        <dbReference type="Proteomes" id="UP001172083"/>
    </source>
</evidence>
<name>A0ABT8LCT4_9BACT</name>
<dbReference type="EMBL" id="JAUJEB010000007">
    <property type="protein sequence ID" value="MDN5215569.1"/>
    <property type="molecule type" value="Genomic_DNA"/>
</dbReference>
<keyword evidence="1" id="KW-0175">Coiled coil</keyword>
<dbReference type="RefSeq" id="WP_346760908.1">
    <property type="nucleotide sequence ID" value="NZ_JAUJEB010000007.1"/>
</dbReference>
<feature type="coiled-coil region" evidence="1">
    <location>
        <begin position="137"/>
        <end position="164"/>
    </location>
</feature>
<keyword evidence="4" id="KW-1185">Reference proteome</keyword>
<protein>
    <submittedName>
        <fullName evidence="3">Uncharacterized protein</fullName>
    </submittedName>
</protein>
<feature type="region of interest" description="Disordered" evidence="2">
    <location>
        <begin position="106"/>
        <end position="125"/>
    </location>
</feature>
<feature type="compositionally biased region" description="Basic and acidic residues" evidence="2">
    <location>
        <begin position="68"/>
        <end position="88"/>
    </location>
</feature>
<feature type="region of interest" description="Disordered" evidence="2">
    <location>
        <begin position="51"/>
        <end position="91"/>
    </location>
</feature>
<gene>
    <name evidence="3" type="ORF">QQ020_26060</name>
</gene>
<proteinExistence type="predicted"/>
<dbReference type="Proteomes" id="UP001172083">
    <property type="component" value="Unassembled WGS sequence"/>
</dbReference>
<feature type="coiled-coil region" evidence="1">
    <location>
        <begin position="192"/>
        <end position="222"/>
    </location>
</feature>
<evidence type="ECO:0000313" key="3">
    <source>
        <dbReference type="EMBL" id="MDN5215569.1"/>
    </source>
</evidence>